<gene>
    <name evidence="1" type="ORF">H310_08084</name>
</gene>
<name>A0A024U0G7_9STRA</name>
<reference evidence="1" key="1">
    <citation type="submission" date="2013-12" db="EMBL/GenBank/DDBJ databases">
        <title>The Genome Sequence of Aphanomyces invadans NJM9701.</title>
        <authorList>
            <consortium name="The Broad Institute Genomics Platform"/>
            <person name="Russ C."/>
            <person name="Tyler B."/>
            <person name="van West P."/>
            <person name="Dieguez-Uribeondo J."/>
            <person name="Young S.K."/>
            <person name="Zeng Q."/>
            <person name="Gargeya S."/>
            <person name="Fitzgerald M."/>
            <person name="Abouelleil A."/>
            <person name="Alvarado L."/>
            <person name="Chapman S.B."/>
            <person name="Gainer-Dewar J."/>
            <person name="Goldberg J."/>
            <person name="Griggs A."/>
            <person name="Gujja S."/>
            <person name="Hansen M."/>
            <person name="Howarth C."/>
            <person name="Imamovic A."/>
            <person name="Ireland A."/>
            <person name="Larimer J."/>
            <person name="McCowan C."/>
            <person name="Murphy C."/>
            <person name="Pearson M."/>
            <person name="Poon T.W."/>
            <person name="Priest M."/>
            <person name="Roberts A."/>
            <person name="Saif S."/>
            <person name="Shea T."/>
            <person name="Sykes S."/>
            <person name="Wortman J."/>
            <person name="Nusbaum C."/>
            <person name="Birren B."/>
        </authorList>
    </citation>
    <scope>NUCLEOTIDE SEQUENCE [LARGE SCALE GENOMIC DNA]</scope>
    <source>
        <strain evidence="1">NJM9701</strain>
    </source>
</reference>
<dbReference type="EMBL" id="KI913967">
    <property type="protein sequence ID" value="ETV99371.1"/>
    <property type="molecule type" value="Genomic_DNA"/>
</dbReference>
<dbReference type="VEuPathDB" id="FungiDB:H310_08084"/>
<dbReference type="RefSeq" id="XP_008871927.1">
    <property type="nucleotide sequence ID" value="XM_008873705.1"/>
</dbReference>
<evidence type="ECO:0000313" key="1">
    <source>
        <dbReference type="EMBL" id="ETV99371.1"/>
    </source>
</evidence>
<dbReference type="GeneID" id="20085134"/>
<proteinExistence type="predicted"/>
<organism evidence="1">
    <name type="scientific">Aphanomyces invadans</name>
    <dbReference type="NCBI Taxonomy" id="157072"/>
    <lineage>
        <taxon>Eukaryota</taxon>
        <taxon>Sar</taxon>
        <taxon>Stramenopiles</taxon>
        <taxon>Oomycota</taxon>
        <taxon>Saprolegniomycetes</taxon>
        <taxon>Saprolegniales</taxon>
        <taxon>Verrucalvaceae</taxon>
        <taxon>Aphanomyces</taxon>
    </lineage>
</organism>
<dbReference type="AlphaFoldDB" id="A0A024U0G7"/>
<protein>
    <submittedName>
        <fullName evidence="1">Uncharacterized protein</fullName>
    </submittedName>
</protein>
<accession>A0A024U0G7</accession>
<sequence>MKYGDDYKLLQLAKDIQSDLDAMDRTDMERIFAKVLYMDELAQFFNELP</sequence>